<evidence type="ECO:0000256" key="1">
    <source>
        <dbReference type="SAM" id="MobiDB-lite"/>
    </source>
</evidence>
<feature type="compositionally biased region" description="Polar residues" evidence="1">
    <location>
        <begin position="1"/>
        <end position="12"/>
    </location>
</feature>
<feature type="compositionally biased region" description="Polar residues" evidence="1">
    <location>
        <begin position="19"/>
        <end position="30"/>
    </location>
</feature>
<keyword evidence="4" id="KW-1185">Reference proteome</keyword>
<evidence type="ECO:0000313" key="3">
    <source>
        <dbReference type="EMBL" id="CAJ0590632.1"/>
    </source>
</evidence>
<name>A0AA36GDX9_CYLNA</name>
<protein>
    <submittedName>
        <fullName evidence="3">Uncharacterized protein</fullName>
    </submittedName>
</protein>
<feature type="compositionally biased region" description="Basic and acidic residues" evidence="1">
    <location>
        <begin position="37"/>
        <end position="50"/>
    </location>
</feature>
<feature type="transmembrane region" description="Helical" evidence="2">
    <location>
        <begin position="56"/>
        <end position="83"/>
    </location>
</feature>
<comment type="caution">
    <text evidence="3">The sequence shown here is derived from an EMBL/GenBank/DDBJ whole genome shotgun (WGS) entry which is preliminary data.</text>
</comment>
<dbReference type="Proteomes" id="UP001176961">
    <property type="component" value="Unassembled WGS sequence"/>
</dbReference>
<sequence>MESSSFSTSSAQPKPAEIGQTTKAVQTKLLTTAPDGGSEHSIEKGSESKMGKPVNYGAYFVVFFSGLTSVSFGFLSLFLFIALRRTRRVSMSTTASTTPPY</sequence>
<accession>A0AA36GDX9</accession>
<keyword evidence="2" id="KW-1133">Transmembrane helix</keyword>
<gene>
    <name evidence="3" type="ORF">CYNAS_LOCUS2615</name>
</gene>
<keyword evidence="2" id="KW-0472">Membrane</keyword>
<dbReference type="AlphaFoldDB" id="A0AA36GDX9"/>
<evidence type="ECO:0000313" key="4">
    <source>
        <dbReference type="Proteomes" id="UP001176961"/>
    </source>
</evidence>
<feature type="region of interest" description="Disordered" evidence="1">
    <location>
        <begin position="1"/>
        <end position="52"/>
    </location>
</feature>
<keyword evidence="2" id="KW-0812">Transmembrane</keyword>
<evidence type="ECO:0000256" key="2">
    <source>
        <dbReference type="SAM" id="Phobius"/>
    </source>
</evidence>
<dbReference type="EMBL" id="CATQJL010000001">
    <property type="protein sequence ID" value="CAJ0590632.1"/>
    <property type="molecule type" value="Genomic_DNA"/>
</dbReference>
<reference evidence="3" key="1">
    <citation type="submission" date="2023-07" db="EMBL/GenBank/DDBJ databases">
        <authorList>
            <consortium name="CYATHOMIX"/>
        </authorList>
    </citation>
    <scope>NUCLEOTIDE SEQUENCE</scope>
    <source>
        <strain evidence="3">N/A</strain>
    </source>
</reference>
<organism evidence="3 4">
    <name type="scientific">Cylicocyclus nassatus</name>
    <name type="common">Nematode worm</name>
    <dbReference type="NCBI Taxonomy" id="53992"/>
    <lineage>
        <taxon>Eukaryota</taxon>
        <taxon>Metazoa</taxon>
        <taxon>Ecdysozoa</taxon>
        <taxon>Nematoda</taxon>
        <taxon>Chromadorea</taxon>
        <taxon>Rhabditida</taxon>
        <taxon>Rhabditina</taxon>
        <taxon>Rhabditomorpha</taxon>
        <taxon>Strongyloidea</taxon>
        <taxon>Strongylidae</taxon>
        <taxon>Cylicocyclus</taxon>
    </lineage>
</organism>
<proteinExistence type="predicted"/>